<dbReference type="PROSITE" id="PS50043">
    <property type="entry name" value="HTH_LUXR_2"/>
    <property type="match status" value="1"/>
</dbReference>
<accession>A0A2T4UFZ4</accession>
<dbReference type="OrthoDB" id="27092at2"/>
<keyword evidence="1" id="KW-0805">Transcription regulation</keyword>
<dbReference type="Gene3D" id="1.10.10.10">
    <property type="entry name" value="Winged helix-like DNA-binding domain superfamily/Winged helix DNA-binding domain"/>
    <property type="match status" value="1"/>
</dbReference>
<name>A0A2T4UFZ4_9ACTN</name>
<evidence type="ECO:0000313" key="5">
    <source>
        <dbReference type="EMBL" id="PTL58174.1"/>
    </source>
</evidence>
<dbReference type="PRINTS" id="PR00038">
    <property type="entry name" value="HTHLUXR"/>
</dbReference>
<evidence type="ECO:0000256" key="3">
    <source>
        <dbReference type="ARBA" id="ARBA00023163"/>
    </source>
</evidence>
<sequence>MDPDDVDPPVADGTPEITRWCAILGRAQDVDGLFARVAALALDRPGDRAVVLTVRHGRLSAQDTGALADPASDRLRRSFLAQPVERRDLAPEAGETVTLQPIEVGGAELAVLLVTSTIAPDDARLADLAAVAALALERVLQQERTALVSAELQQLVASTGALLEELHGAPLVLPSQRHAAPLSLLHALPAGSTSVADLLSDRELEVIRGLAAGRSNRDIAQTMYVSPETVKAHVARILRKLGAQNRAEAVARFLQSDPGAGGAAR</sequence>
<proteinExistence type="predicted"/>
<dbReference type="InterPro" id="IPR000792">
    <property type="entry name" value="Tscrpt_reg_LuxR_C"/>
</dbReference>
<dbReference type="PROSITE" id="PS00622">
    <property type="entry name" value="HTH_LUXR_1"/>
    <property type="match status" value="1"/>
</dbReference>
<evidence type="ECO:0000256" key="1">
    <source>
        <dbReference type="ARBA" id="ARBA00023015"/>
    </source>
</evidence>
<dbReference type="RefSeq" id="WP_107566612.1">
    <property type="nucleotide sequence ID" value="NZ_PYYB01000001.1"/>
</dbReference>
<dbReference type="GO" id="GO:0003677">
    <property type="term" value="F:DNA binding"/>
    <property type="evidence" value="ECO:0007669"/>
    <property type="project" value="UniProtKB-KW"/>
</dbReference>
<dbReference type="InterPro" id="IPR016032">
    <property type="entry name" value="Sig_transdc_resp-reg_C-effctor"/>
</dbReference>
<dbReference type="CDD" id="cd06170">
    <property type="entry name" value="LuxR_C_like"/>
    <property type="match status" value="1"/>
</dbReference>
<protein>
    <recommendedName>
        <fullName evidence="4">HTH luxR-type domain-containing protein</fullName>
    </recommendedName>
</protein>
<reference evidence="5 6" key="1">
    <citation type="submission" date="2018-03" db="EMBL/GenBank/DDBJ databases">
        <title>Aquarubrobacter algicola gen. nov., sp. nov., a novel actinobacterium isolated from shallow eutrophic lake during the end of cyanobacterial harmful algal blooms.</title>
        <authorList>
            <person name="Chun S.J."/>
        </authorList>
    </citation>
    <scope>NUCLEOTIDE SEQUENCE [LARGE SCALE GENOMIC DNA]</scope>
    <source>
        <strain evidence="5 6">Seoho-28</strain>
    </source>
</reference>
<evidence type="ECO:0000313" key="6">
    <source>
        <dbReference type="Proteomes" id="UP000240739"/>
    </source>
</evidence>
<dbReference type="AlphaFoldDB" id="A0A2T4UFZ4"/>
<dbReference type="Pfam" id="PF00196">
    <property type="entry name" value="GerE"/>
    <property type="match status" value="1"/>
</dbReference>
<dbReference type="PANTHER" id="PTHR44688:SF16">
    <property type="entry name" value="DNA-BINDING TRANSCRIPTIONAL ACTIVATOR DEVR_DOSR"/>
    <property type="match status" value="1"/>
</dbReference>
<dbReference type="Proteomes" id="UP000240739">
    <property type="component" value="Unassembled WGS sequence"/>
</dbReference>
<dbReference type="GO" id="GO:0006355">
    <property type="term" value="P:regulation of DNA-templated transcription"/>
    <property type="evidence" value="ECO:0007669"/>
    <property type="project" value="InterPro"/>
</dbReference>
<keyword evidence="3" id="KW-0804">Transcription</keyword>
<dbReference type="PANTHER" id="PTHR44688">
    <property type="entry name" value="DNA-BINDING TRANSCRIPTIONAL ACTIVATOR DEVR_DOSR"/>
    <property type="match status" value="1"/>
</dbReference>
<evidence type="ECO:0000256" key="2">
    <source>
        <dbReference type="ARBA" id="ARBA00023125"/>
    </source>
</evidence>
<feature type="domain" description="HTH luxR-type" evidence="4">
    <location>
        <begin position="192"/>
        <end position="257"/>
    </location>
</feature>
<gene>
    <name evidence="5" type="ORF">C7Y72_00160</name>
</gene>
<dbReference type="SUPFAM" id="SSF46894">
    <property type="entry name" value="C-terminal effector domain of the bipartite response regulators"/>
    <property type="match status" value="1"/>
</dbReference>
<comment type="caution">
    <text evidence="5">The sequence shown here is derived from an EMBL/GenBank/DDBJ whole genome shotgun (WGS) entry which is preliminary data.</text>
</comment>
<dbReference type="InterPro" id="IPR036388">
    <property type="entry name" value="WH-like_DNA-bd_sf"/>
</dbReference>
<evidence type="ECO:0000259" key="4">
    <source>
        <dbReference type="PROSITE" id="PS50043"/>
    </source>
</evidence>
<organism evidence="5 6">
    <name type="scientific">Paraconexibacter algicola</name>
    <dbReference type="NCBI Taxonomy" id="2133960"/>
    <lineage>
        <taxon>Bacteria</taxon>
        <taxon>Bacillati</taxon>
        <taxon>Actinomycetota</taxon>
        <taxon>Thermoleophilia</taxon>
        <taxon>Solirubrobacterales</taxon>
        <taxon>Paraconexibacteraceae</taxon>
        <taxon>Paraconexibacter</taxon>
    </lineage>
</organism>
<dbReference type="EMBL" id="PYYB01000001">
    <property type="protein sequence ID" value="PTL58174.1"/>
    <property type="molecule type" value="Genomic_DNA"/>
</dbReference>
<dbReference type="SMART" id="SM00421">
    <property type="entry name" value="HTH_LUXR"/>
    <property type="match status" value="1"/>
</dbReference>
<keyword evidence="2" id="KW-0238">DNA-binding</keyword>
<keyword evidence="6" id="KW-1185">Reference proteome</keyword>